<reference evidence="2 3" key="1">
    <citation type="submission" date="2016-11" db="EMBL/GenBank/DDBJ databases">
        <title>Draft Genome Assembly of Colletotrichum chlorophyti a pathogen of herbaceous plants.</title>
        <authorList>
            <person name="Gan P."/>
            <person name="Narusaka M."/>
            <person name="Tsushima A."/>
            <person name="Narusaka Y."/>
            <person name="Takano Y."/>
            <person name="Shirasu K."/>
        </authorList>
    </citation>
    <scope>NUCLEOTIDE SEQUENCE [LARGE SCALE GENOMIC DNA]</scope>
    <source>
        <strain evidence="2 3">NTL11</strain>
    </source>
</reference>
<dbReference type="Proteomes" id="UP000186583">
    <property type="component" value="Unassembled WGS sequence"/>
</dbReference>
<feature type="region of interest" description="Disordered" evidence="1">
    <location>
        <begin position="25"/>
        <end position="195"/>
    </location>
</feature>
<feature type="compositionally biased region" description="Basic and acidic residues" evidence="1">
    <location>
        <begin position="98"/>
        <end position="108"/>
    </location>
</feature>
<comment type="caution">
    <text evidence="2">The sequence shown here is derived from an EMBL/GenBank/DDBJ whole genome shotgun (WGS) entry which is preliminary data.</text>
</comment>
<dbReference type="OrthoDB" id="4850596at2759"/>
<protein>
    <submittedName>
        <fullName evidence="2">Uncharacterized protein</fullName>
    </submittedName>
</protein>
<evidence type="ECO:0000313" key="3">
    <source>
        <dbReference type="Proteomes" id="UP000186583"/>
    </source>
</evidence>
<keyword evidence="3" id="KW-1185">Reference proteome</keyword>
<feature type="compositionally biased region" description="Polar residues" evidence="1">
    <location>
        <begin position="181"/>
        <end position="195"/>
    </location>
</feature>
<sequence>MSSRSYAAPALGASAFLGGMIYFARKPPATSGDAAQQIPNENKPRPTSDEVVSNRKQQADAKRDLGLGGAGVGMNQTTGGTELGSGLKSGNTQNPNRDSPKGPTDKMPSDAGEIGGGQGRGKANTRAIETHGPLQGFFGTGGNKDGERPKQAPVDTKIPSNHADTYTKRGGSPFDKHTKDVTATSNTSERPGQEQ</sequence>
<gene>
    <name evidence="2" type="ORF">CCHL11_00206</name>
</gene>
<accession>A0A1Q8RVD1</accession>
<evidence type="ECO:0000256" key="1">
    <source>
        <dbReference type="SAM" id="MobiDB-lite"/>
    </source>
</evidence>
<name>A0A1Q8RVD1_9PEZI</name>
<organism evidence="2 3">
    <name type="scientific">Colletotrichum chlorophyti</name>
    <dbReference type="NCBI Taxonomy" id="708187"/>
    <lineage>
        <taxon>Eukaryota</taxon>
        <taxon>Fungi</taxon>
        <taxon>Dikarya</taxon>
        <taxon>Ascomycota</taxon>
        <taxon>Pezizomycotina</taxon>
        <taxon>Sordariomycetes</taxon>
        <taxon>Hypocreomycetidae</taxon>
        <taxon>Glomerellales</taxon>
        <taxon>Glomerellaceae</taxon>
        <taxon>Colletotrichum</taxon>
    </lineage>
</organism>
<dbReference type="AlphaFoldDB" id="A0A1Q8RVD1"/>
<feature type="compositionally biased region" description="Polar residues" evidence="1">
    <location>
        <begin position="88"/>
        <end position="97"/>
    </location>
</feature>
<proteinExistence type="predicted"/>
<dbReference type="EMBL" id="MPGH01000088">
    <property type="protein sequence ID" value="OLN88329.1"/>
    <property type="molecule type" value="Genomic_DNA"/>
</dbReference>
<evidence type="ECO:0000313" key="2">
    <source>
        <dbReference type="EMBL" id="OLN88329.1"/>
    </source>
</evidence>